<dbReference type="EMBL" id="JBJJXI010000109">
    <property type="protein sequence ID" value="KAL3391544.1"/>
    <property type="molecule type" value="Genomic_DNA"/>
</dbReference>
<evidence type="ECO:0000256" key="6">
    <source>
        <dbReference type="RuleBase" id="RU368039"/>
    </source>
</evidence>
<evidence type="ECO:0000256" key="4">
    <source>
        <dbReference type="ARBA" id="ARBA00023128"/>
    </source>
</evidence>
<comment type="caution">
    <text evidence="7">The sequence shown here is derived from an EMBL/GenBank/DDBJ whole genome shotgun (WGS) entry which is preliminary data.</text>
</comment>
<dbReference type="PANTHER" id="PTHR13137">
    <property type="entry name" value="DC11 ACN9 HOMOLOG"/>
    <property type="match status" value="1"/>
</dbReference>
<comment type="subunit">
    <text evidence="6">Interacts with the iron-sulfur protein subunit within the SDH catalytic dimer.</text>
</comment>
<sequence>MSYLTRTFNLAVQLKKMTTKAAVPWTHLQRVRVLYKMVLRLHRGLPDEIRELGDVYVKDEFRRHKNCGPTEANVFLNEWADYAINLSEQLGLRGPKTAKPLGQVLDETLIDKMRDEQVHQLYELMLAARNEKITDVKDSDNKS</sequence>
<evidence type="ECO:0000256" key="1">
    <source>
        <dbReference type="ARBA" id="ARBA00004305"/>
    </source>
</evidence>
<dbReference type="Proteomes" id="UP001627154">
    <property type="component" value="Unassembled WGS sequence"/>
</dbReference>
<dbReference type="GO" id="GO:0005759">
    <property type="term" value="C:mitochondrial matrix"/>
    <property type="evidence" value="ECO:0007669"/>
    <property type="project" value="UniProtKB-SubCell"/>
</dbReference>
<gene>
    <name evidence="7" type="ORF">TKK_013855</name>
</gene>
<dbReference type="PANTHER" id="PTHR13137:SF6">
    <property type="entry name" value="SUCCINATE DEHYDROGENASE ASSEMBLY FACTOR 3, MITOCHONDRIAL"/>
    <property type="match status" value="1"/>
</dbReference>
<protein>
    <recommendedName>
        <fullName evidence="6">Succinate dehydrogenase assembly factor 3</fullName>
        <shortName evidence="6">SDH assembly factor 3</shortName>
        <shortName evidence="6">SDHAF3</shortName>
    </recommendedName>
</protein>
<comment type="function">
    <text evidence="6">Plays an essential role in the assembly of succinate dehydrogenase (SDH), an enzyme complex (also referred to as respiratory complex II) that is a component of both the tricarboxylic acid (TCA) cycle and the mitochondrial electron transport chain, and which couples the oxidation of succinate to fumarate with the reduction of ubiquinone (coenzyme Q) to ubiquinol. Promotes maturation of the iron-sulfur protein subunit of the SDH catalytic dimer, protecting it from the deleterious effects of oxidants. May act together with SDHAF1.</text>
</comment>
<comment type="subcellular location">
    <subcellularLocation>
        <location evidence="1 6">Mitochondrion matrix</location>
    </subcellularLocation>
</comment>
<organism evidence="7 8">
    <name type="scientific">Trichogramma kaykai</name>
    <dbReference type="NCBI Taxonomy" id="54128"/>
    <lineage>
        <taxon>Eukaryota</taxon>
        <taxon>Metazoa</taxon>
        <taxon>Ecdysozoa</taxon>
        <taxon>Arthropoda</taxon>
        <taxon>Hexapoda</taxon>
        <taxon>Insecta</taxon>
        <taxon>Pterygota</taxon>
        <taxon>Neoptera</taxon>
        <taxon>Endopterygota</taxon>
        <taxon>Hymenoptera</taxon>
        <taxon>Apocrita</taxon>
        <taxon>Proctotrupomorpha</taxon>
        <taxon>Chalcidoidea</taxon>
        <taxon>Trichogrammatidae</taxon>
        <taxon>Trichogramma</taxon>
    </lineage>
</organism>
<keyword evidence="3" id="KW-0809">Transit peptide</keyword>
<keyword evidence="4 6" id="KW-0496">Mitochondrion</keyword>
<accession>A0ABD2WF91</accession>
<dbReference type="Pfam" id="PF13233">
    <property type="entry name" value="Complex1_LYR_2"/>
    <property type="match status" value="1"/>
</dbReference>
<keyword evidence="8" id="KW-1185">Reference proteome</keyword>
<evidence type="ECO:0000256" key="5">
    <source>
        <dbReference type="ARBA" id="ARBA00023186"/>
    </source>
</evidence>
<dbReference type="CDD" id="cd20270">
    <property type="entry name" value="Complex1_LYR_SDHAF3_LYRM10"/>
    <property type="match status" value="1"/>
</dbReference>
<dbReference type="GO" id="GO:0034553">
    <property type="term" value="P:mitochondrial respiratory chain complex II assembly"/>
    <property type="evidence" value="ECO:0007669"/>
    <property type="project" value="UniProtKB-UniRule"/>
</dbReference>
<evidence type="ECO:0000313" key="8">
    <source>
        <dbReference type="Proteomes" id="UP001627154"/>
    </source>
</evidence>
<evidence type="ECO:0000313" key="7">
    <source>
        <dbReference type="EMBL" id="KAL3391544.1"/>
    </source>
</evidence>
<proteinExistence type="inferred from homology"/>
<evidence type="ECO:0000256" key="3">
    <source>
        <dbReference type="ARBA" id="ARBA00022946"/>
    </source>
</evidence>
<dbReference type="AlphaFoldDB" id="A0ABD2WF91"/>
<dbReference type="InterPro" id="IPR008381">
    <property type="entry name" value="SDHAF3/Sdh7"/>
</dbReference>
<name>A0ABD2WF91_9HYME</name>
<evidence type="ECO:0000256" key="2">
    <source>
        <dbReference type="ARBA" id="ARBA00006020"/>
    </source>
</evidence>
<comment type="similarity">
    <text evidence="2 6">Belongs to the complex I LYR family. SDHAF3 subfamily.</text>
</comment>
<keyword evidence="5 6" id="KW-0143">Chaperone</keyword>
<reference evidence="7 8" key="1">
    <citation type="journal article" date="2024" name="bioRxiv">
        <title>A reference genome for Trichogramma kaykai: A tiny desert-dwelling parasitoid wasp with competing sex-ratio distorters.</title>
        <authorList>
            <person name="Culotta J."/>
            <person name="Lindsey A.R."/>
        </authorList>
    </citation>
    <scope>NUCLEOTIDE SEQUENCE [LARGE SCALE GENOMIC DNA]</scope>
    <source>
        <strain evidence="7 8">KSX58</strain>
    </source>
</reference>